<comment type="caution">
    <text evidence="5">The sequence shown here is derived from an EMBL/GenBank/DDBJ whole genome shotgun (WGS) entry which is preliminary data.</text>
</comment>
<sequence>MILMQLNGISKSFGAEEILSNIKMEIKENERIAIVGRNGSGKSTLLKIMAGEMPFDDGEIFKPKDLTFGYLSQHMMLESGKTIWKEMLDVFSPLISMENKLREMEAQMADSSGMDDAAYQQLLEKYDKLQNDYETSGGYTYQAEIKSVLTGLSFGDFDFDTLITDLSGGQKTRLALGKLLLQKPQLLILDEPTNHLDIDTLTWLEGYLVNYPGSIVIVSHDRYFLDKTVSIVYEISRHHSKKFHGTYSNYLDQKAFEYEQKKKEFEKQQTEIKRMEDFIQRNIARASTTKRAQSKRKKLEKMDRLERPAGDESSASISFQINRQSGNDVIKIKDLTFQYPDTDQPIFEDITLHANRGDRIALVGPNGVGKTTLLKNIVGKQQPVQGEIQLGTNVQIGYYDQEQATLNSNKTVLQELWDDYPLINEKDIRTILGNFLFSGEDVLKPVSSLSGGEKSRLALAKLKMQKSNLLILDEPTNHLDIDSKEVLENALIDFPGTIIFVSHDRYFINRIADQVAEMQASNVKMYLGDYDYYLEKKAEEEEWRQLEMQKNPQEAAEPAVSAKKLSFQEEKQRQREERKRQRRIEELETAIEQKEEAIANIELEMTKPDVFDDHEKTMELTDQLSVLKEELDHYMDEWATLEEN</sequence>
<feature type="compositionally biased region" description="Basic and acidic residues" evidence="3">
    <location>
        <begin position="566"/>
        <end position="580"/>
    </location>
</feature>
<feature type="region of interest" description="Disordered" evidence="3">
    <location>
        <begin position="544"/>
        <end position="580"/>
    </location>
</feature>
<reference evidence="6" key="1">
    <citation type="journal article" date="2019" name="Int. J. Syst. Evol. Microbiol.">
        <title>The Global Catalogue of Microorganisms (GCM) 10K type strain sequencing project: providing services to taxonomists for standard genome sequencing and annotation.</title>
        <authorList>
            <consortium name="The Broad Institute Genomics Platform"/>
            <consortium name="The Broad Institute Genome Sequencing Center for Infectious Disease"/>
            <person name="Wu L."/>
            <person name="Ma J."/>
        </authorList>
    </citation>
    <scope>NUCLEOTIDE SEQUENCE [LARGE SCALE GENOMIC DNA]</scope>
    <source>
        <strain evidence="6">CCUG 56608</strain>
    </source>
</reference>
<evidence type="ECO:0000256" key="1">
    <source>
        <dbReference type="ARBA" id="ARBA00022741"/>
    </source>
</evidence>
<dbReference type="Pfam" id="PF12848">
    <property type="entry name" value="ABC_tran_Xtn"/>
    <property type="match status" value="1"/>
</dbReference>
<dbReference type="SMART" id="SM00382">
    <property type="entry name" value="AAA"/>
    <property type="match status" value="2"/>
</dbReference>
<dbReference type="CDD" id="cd03221">
    <property type="entry name" value="ABCF_EF-3"/>
    <property type="match status" value="2"/>
</dbReference>
<dbReference type="InterPro" id="IPR017871">
    <property type="entry name" value="ABC_transporter-like_CS"/>
</dbReference>
<keyword evidence="2 5" id="KW-0067">ATP-binding</keyword>
<dbReference type="SUPFAM" id="SSF52540">
    <property type="entry name" value="P-loop containing nucleoside triphosphate hydrolases"/>
    <property type="match status" value="2"/>
</dbReference>
<feature type="compositionally biased region" description="Basic and acidic residues" evidence="3">
    <location>
        <begin position="300"/>
        <end position="310"/>
    </location>
</feature>
<keyword evidence="1" id="KW-0547">Nucleotide-binding</keyword>
<dbReference type="RefSeq" id="WP_379592670.1">
    <property type="nucleotide sequence ID" value="NZ_JBHTKK010000015.1"/>
</dbReference>
<dbReference type="PROSITE" id="PS00211">
    <property type="entry name" value="ABC_TRANSPORTER_1"/>
    <property type="match status" value="1"/>
</dbReference>
<name>A0ABW3NKI8_9BACI</name>
<evidence type="ECO:0000313" key="6">
    <source>
        <dbReference type="Proteomes" id="UP001597041"/>
    </source>
</evidence>
<dbReference type="GO" id="GO:0005524">
    <property type="term" value="F:ATP binding"/>
    <property type="evidence" value="ECO:0007669"/>
    <property type="project" value="UniProtKB-KW"/>
</dbReference>
<dbReference type="PANTHER" id="PTHR42855:SF2">
    <property type="entry name" value="DRUG RESISTANCE ABC TRANSPORTER,ATP-BINDING PROTEIN"/>
    <property type="match status" value="1"/>
</dbReference>
<protein>
    <submittedName>
        <fullName evidence="5">ABC-F family ATP-binding cassette domain-containing protein</fullName>
    </submittedName>
</protein>
<evidence type="ECO:0000256" key="3">
    <source>
        <dbReference type="SAM" id="MobiDB-lite"/>
    </source>
</evidence>
<dbReference type="Gene3D" id="1.10.287.380">
    <property type="entry name" value="Valyl-tRNA synthetase, C-terminal domain"/>
    <property type="match status" value="1"/>
</dbReference>
<evidence type="ECO:0000259" key="4">
    <source>
        <dbReference type="PROSITE" id="PS50893"/>
    </source>
</evidence>
<dbReference type="PANTHER" id="PTHR42855">
    <property type="entry name" value="ABC TRANSPORTER ATP-BINDING SUBUNIT"/>
    <property type="match status" value="1"/>
</dbReference>
<dbReference type="PROSITE" id="PS50893">
    <property type="entry name" value="ABC_TRANSPORTER_2"/>
    <property type="match status" value="2"/>
</dbReference>
<dbReference type="InterPro" id="IPR032781">
    <property type="entry name" value="ABC_tran_Xtn"/>
</dbReference>
<feature type="region of interest" description="Disordered" evidence="3">
    <location>
        <begin position="286"/>
        <end position="315"/>
    </location>
</feature>
<evidence type="ECO:0000256" key="2">
    <source>
        <dbReference type="ARBA" id="ARBA00022840"/>
    </source>
</evidence>
<dbReference type="Proteomes" id="UP001597041">
    <property type="component" value="Unassembled WGS sequence"/>
</dbReference>
<keyword evidence="6" id="KW-1185">Reference proteome</keyword>
<dbReference type="InterPro" id="IPR027417">
    <property type="entry name" value="P-loop_NTPase"/>
</dbReference>
<proteinExistence type="predicted"/>
<dbReference type="EMBL" id="JBHTKK010000015">
    <property type="protein sequence ID" value="MFD1066906.1"/>
    <property type="molecule type" value="Genomic_DNA"/>
</dbReference>
<accession>A0ABW3NKI8</accession>
<dbReference type="InterPro" id="IPR051309">
    <property type="entry name" value="ABCF_ATPase"/>
</dbReference>
<dbReference type="InterPro" id="IPR003593">
    <property type="entry name" value="AAA+_ATPase"/>
</dbReference>
<gene>
    <name evidence="5" type="ORF">ACFQ19_12800</name>
</gene>
<dbReference type="InterPro" id="IPR003439">
    <property type="entry name" value="ABC_transporter-like_ATP-bd"/>
</dbReference>
<dbReference type="Pfam" id="PF16326">
    <property type="entry name" value="ABC_tran_CTD"/>
    <property type="match status" value="1"/>
</dbReference>
<dbReference type="InterPro" id="IPR037118">
    <property type="entry name" value="Val-tRNA_synth_C_sf"/>
</dbReference>
<dbReference type="InterPro" id="IPR032524">
    <property type="entry name" value="ABC_tran_C"/>
</dbReference>
<organism evidence="5 6">
    <name type="scientific">Oceanobacillus locisalsi</name>
    <dbReference type="NCBI Taxonomy" id="546107"/>
    <lineage>
        <taxon>Bacteria</taxon>
        <taxon>Bacillati</taxon>
        <taxon>Bacillota</taxon>
        <taxon>Bacilli</taxon>
        <taxon>Bacillales</taxon>
        <taxon>Bacillaceae</taxon>
        <taxon>Oceanobacillus</taxon>
    </lineage>
</organism>
<dbReference type="Pfam" id="PF00005">
    <property type="entry name" value="ABC_tran"/>
    <property type="match status" value="2"/>
</dbReference>
<feature type="domain" description="ABC transporter" evidence="4">
    <location>
        <begin position="4"/>
        <end position="278"/>
    </location>
</feature>
<evidence type="ECO:0000313" key="5">
    <source>
        <dbReference type="EMBL" id="MFD1066906.1"/>
    </source>
</evidence>
<dbReference type="Gene3D" id="3.40.50.300">
    <property type="entry name" value="P-loop containing nucleotide triphosphate hydrolases"/>
    <property type="match status" value="2"/>
</dbReference>
<feature type="domain" description="ABC transporter" evidence="4">
    <location>
        <begin position="330"/>
        <end position="545"/>
    </location>
</feature>